<gene>
    <name evidence="1" type="ORF">MLD38_004512</name>
</gene>
<proteinExistence type="predicted"/>
<organism evidence="1 2">
    <name type="scientific">Melastoma candidum</name>
    <dbReference type="NCBI Taxonomy" id="119954"/>
    <lineage>
        <taxon>Eukaryota</taxon>
        <taxon>Viridiplantae</taxon>
        <taxon>Streptophyta</taxon>
        <taxon>Embryophyta</taxon>
        <taxon>Tracheophyta</taxon>
        <taxon>Spermatophyta</taxon>
        <taxon>Magnoliopsida</taxon>
        <taxon>eudicotyledons</taxon>
        <taxon>Gunneridae</taxon>
        <taxon>Pentapetalae</taxon>
        <taxon>rosids</taxon>
        <taxon>malvids</taxon>
        <taxon>Myrtales</taxon>
        <taxon>Melastomataceae</taxon>
        <taxon>Melastomatoideae</taxon>
        <taxon>Melastomateae</taxon>
        <taxon>Melastoma</taxon>
    </lineage>
</organism>
<evidence type="ECO:0000313" key="1">
    <source>
        <dbReference type="EMBL" id="KAI4386591.1"/>
    </source>
</evidence>
<keyword evidence="2" id="KW-1185">Reference proteome</keyword>
<dbReference type="EMBL" id="CM042881">
    <property type="protein sequence ID" value="KAI4386591.1"/>
    <property type="molecule type" value="Genomic_DNA"/>
</dbReference>
<reference evidence="2" key="1">
    <citation type="journal article" date="2023" name="Front. Plant Sci.">
        <title>Chromosomal-level genome assembly of Melastoma candidum provides insights into trichome evolution.</title>
        <authorList>
            <person name="Zhong Y."/>
            <person name="Wu W."/>
            <person name="Sun C."/>
            <person name="Zou P."/>
            <person name="Liu Y."/>
            <person name="Dai S."/>
            <person name="Zhou R."/>
        </authorList>
    </citation>
    <scope>NUCLEOTIDE SEQUENCE [LARGE SCALE GENOMIC DNA]</scope>
</reference>
<accession>A0ACB9S7V8</accession>
<evidence type="ECO:0000313" key="2">
    <source>
        <dbReference type="Proteomes" id="UP001057402"/>
    </source>
</evidence>
<dbReference type="Proteomes" id="UP001057402">
    <property type="component" value="Chromosome 2"/>
</dbReference>
<comment type="caution">
    <text evidence="1">The sequence shown here is derived from an EMBL/GenBank/DDBJ whole genome shotgun (WGS) entry which is preliminary data.</text>
</comment>
<sequence>MSLPLLSPCSVGSWFIPRDSRRGLRVEHTSQRRHWIQDAAEVGRPLVADFAGTVAAASGVATACEGVVAIAVVHAVVDVVFVGARGRHRLNWMISPDHWWVAKRVVNGVILIRV</sequence>
<protein>
    <submittedName>
        <fullName evidence="1">Uncharacterized protein</fullName>
    </submittedName>
</protein>
<name>A0ACB9S7V8_9MYRT</name>